<feature type="chain" id="PRO_5012815331" description="Alginate lyase domain-containing protein" evidence="3">
    <location>
        <begin position="19"/>
        <end position="388"/>
    </location>
</feature>
<dbReference type="SUPFAM" id="SSF48230">
    <property type="entry name" value="Chondroitin AC/alginate lyase"/>
    <property type="match status" value="1"/>
</dbReference>
<dbReference type="InterPro" id="IPR008929">
    <property type="entry name" value="Chondroitin_lyas"/>
</dbReference>
<evidence type="ECO:0000313" key="6">
    <source>
        <dbReference type="Proteomes" id="UP000184073"/>
    </source>
</evidence>
<reference evidence="6" key="1">
    <citation type="journal article" date="2017" name="Genome Biol.">
        <title>Comparative genomics reveals high biological diversity and specific adaptations in the industrially and medically important fungal genus Aspergillus.</title>
        <authorList>
            <person name="de Vries R.P."/>
            <person name="Riley R."/>
            <person name="Wiebenga A."/>
            <person name="Aguilar-Osorio G."/>
            <person name="Amillis S."/>
            <person name="Uchima C.A."/>
            <person name="Anderluh G."/>
            <person name="Asadollahi M."/>
            <person name="Askin M."/>
            <person name="Barry K."/>
            <person name="Battaglia E."/>
            <person name="Bayram O."/>
            <person name="Benocci T."/>
            <person name="Braus-Stromeyer S.A."/>
            <person name="Caldana C."/>
            <person name="Canovas D."/>
            <person name="Cerqueira G.C."/>
            <person name="Chen F."/>
            <person name="Chen W."/>
            <person name="Choi C."/>
            <person name="Clum A."/>
            <person name="Dos Santos R.A."/>
            <person name="Damasio A.R."/>
            <person name="Diallinas G."/>
            <person name="Emri T."/>
            <person name="Fekete E."/>
            <person name="Flipphi M."/>
            <person name="Freyberg S."/>
            <person name="Gallo A."/>
            <person name="Gournas C."/>
            <person name="Habgood R."/>
            <person name="Hainaut M."/>
            <person name="Harispe M.L."/>
            <person name="Henrissat B."/>
            <person name="Hilden K.S."/>
            <person name="Hope R."/>
            <person name="Hossain A."/>
            <person name="Karabika E."/>
            <person name="Karaffa L."/>
            <person name="Karanyi Z."/>
            <person name="Krasevec N."/>
            <person name="Kuo A."/>
            <person name="Kusch H."/>
            <person name="LaButti K."/>
            <person name="Lagendijk E.L."/>
            <person name="Lapidus A."/>
            <person name="Levasseur A."/>
            <person name="Lindquist E."/>
            <person name="Lipzen A."/>
            <person name="Logrieco A.F."/>
            <person name="MacCabe A."/>
            <person name="Maekelae M.R."/>
            <person name="Malavazi I."/>
            <person name="Melin P."/>
            <person name="Meyer V."/>
            <person name="Mielnichuk N."/>
            <person name="Miskei M."/>
            <person name="Molnar A.P."/>
            <person name="Mule G."/>
            <person name="Ngan C.Y."/>
            <person name="Orejas M."/>
            <person name="Orosz E."/>
            <person name="Ouedraogo J.P."/>
            <person name="Overkamp K.M."/>
            <person name="Park H.-S."/>
            <person name="Perrone G."/>
            <person name="Piumi F."/>
            <person name="Punt P.J."/>
            <person name="Ram A.F."/>
            <person name="Ramon A."/>
            <person name="Rauscher S."/>
            <person name="Record E."/>
            <person name="Riano-Pachon D.M."/>
            <person name="Robert V."/>
            <person name="Roehrig J."/>
            <person name="Ruller R."/>
            <person name="Salamov A."/>
            <person name="Salih N.S."/>
            <person name="Samson R.A."/>
            <person name="Sandor E."/>
            <person name="Sanguinetti M."/>
            <person name="Schuetze T."/>
            <person name="Sepcic K."/>
            <person name="Shelest E."/>
            <person name="Sherlock G."/>
            <person name="Sophianopoulou V."/>
            <person name="Squina F.M."/>
            <person name="Sun H."/>
            <person name="Susca A."/>
            <person name="Todd R.B."/>
            <person name="Tsang A."/>
            <person name="Unkles S.E."/>
            <person name="van de Wiele N."/>
            <person name="van Rossen-Uffink D."/>
            <person name="Oliveira J.V."/>
            <person name="Vesth T.C."/>
            <person name="Visser J."/>
            <person name="Yu J.-H."/>
            <person name="Zhou M."/>
            <person name="Andersen M.R."/>
            <person name="Archer D.B."/>
            <person name="Baker S.E."/>
            <person name="Benoit I."/>
            <person name="Brakhage A.A."/>
            <person name="Braus G.H."/>
            <person name="Fischer R."/>
            <person name="Frisvad J.C."/>
            <person name="Goldman G.H."/>
            <person name="Houbraken J."/>
            <person name="Oakley B."/>
            <person name="Pocsi I."/>
            <person name="Scazzocchio C."/>
            <person name="Seiboth B."/>
            <person name="vanKuyk P.A."/>
            <person name="Wortman J."/>
            <person name="Dyer P.S."/>
            <person name="Grigoriev I.V."/>
        </authorList>
    </citation>
    <scope>NUCLEOTIDE SEQUENCE [LARGE SCALE GENOMIC DNA]</scope>
    <source>
        <strain evidence="6">CBS 583.65</strain>
    </source>
</reference>
<keyword evidence="6" id="KW-1185">Reference proteome</keyword>
<proteinExistence type="predicted"/>
<dbReference type="Proteomes" id="UP000184073">
    <property type="component" value="Unassembled WGS sequence"/>
</dbReference>
<protein>
    <recommendedName>
        <fullName evidence="4">Alginate lyase domain-containing protein</fullName>
    </recommendedName>
</protein>
<feature type="signal peptide" evidence="3">
    <location>
        <begin position="1"/>
        <end position="18"/>
    </location>
</feature>
<organism evidence="5 6">
    <name type="scientific">Aspergillus versicolor CBS 583.65</name>
    <dbReference type="NCBI Taxonomy" id="1036611"/>
    <lineage>
        <taxon>Eukaryota</taxon>
        <taxon>Fungi</taxon>
        <taxon>Dikarya</taxon>
        <taxon>Ascomycota</taxon>
        <taxon>Pezizomycotina</taxon>
        <taxon>Eurotiomycetes</taxon>
        <taxon>Eurotiomycetidae</taxon>
        <taxon>Eurotiales</taxon>
        <taxon>Aspergillaceae</taxon>
        <taxon>Aspergillus</taxon>
        <taxon>Aspergillus subgen. Nidulantes</taxon>
    </lineage>
</organism>
<gene>
    <name evidence="5" type="ORF">ASPVEDRAFT_204028</name>
</gene>
<dbReference type="GO" id="GO:0042597">
    <property type="term" value="C:periplasmic space"/>
    <property type="evidence" value="ECO:0007669"/>
    <property type="project" value="InterPro"/>
</dbReference>
<evidence type="ECO:0000259" key="4">
    <source>
        <dbReference type="Pfam" id="PF05426"/>
    </source>
</evidence>
<name>A0A1L9Q3Y4_ASPVE</name>
<evidence type="ECO:0000256" key="1">
    <source>
        <dbReference type="ARBA" id="ARBA00022729"/>
    </source>
</evidence>
<evidence type="ECO:0000256" key="3">
    <source>
        <dbReference type="SAM" id="SignalP"/>
    </source>
</evidence>
<dbReference type="InterPro" id="IPR008397">
    <property type="entry name" value="Alginate_lyase_dom"/>
</dbReference>
<dbReference type="RefSeq" id="XP_040674233.1">
    <property type="nucleotide sequence ID" value="XM_040809415.1"/>
</dbReference>
<dbReference type="EMBL" id="KV878140">
    <property type="protein sequence ID" value="OJJ08471.1"/>
    <property type="molecule type" value="Genomic_DNA"/>
</dbReference>
<dbReference type="STRING" id="1036611.A0A1L9Q3Y4"/>
<dbReference type="GeneID" id="63724926"/>
<dbReference type="OrthoDB" id="5302720at2759"/>
<sequence length="388" mass="42327">MKTSCVFSILNAALSAAAITHPGLLHTEDDFERIKGFVSAKQEPQLTGWNKLVAHADAAYEPAAKETVCRGSDCETENYPSLYKDVAAAYINAVYWKVTGTEENADAAAAILDAWSSTLKTIEGGSDRFLAAGIYGYQLANAAEILRTYEKWTGLEDVAALLQDVFLPMNEDFLIRHNDAEIDHYWANWDLCNLASIHAIGVVADNQTAIDRAITYFKEGEGNGALEKAIWKIHTEEDTGKALGQGQEAGRDQGHSLLDFGLLGALAQQAYNQGEDLFALSDNLILAGAEYVFKYNTGNDVPYTEYTNSDETQSVISEASRGELRPIAELLYAHYNGIKKLDASWTKAYRDLLIEDGEGAEGGSGDYGTTSGGYDVFGFGTALYRLEE</sequence>
<dbReference type="AlphaFoldDB" id="A0A1L9Q3Y4"/>
<dbReference type="GO" id="GO:0016829">
    <property type="term" value="F:lyase activity"/>
    <property type="evidence" value="ECO:0007669"/>
    <property type="project" value="UniProtKB-KW"/>
</dbReference>
<dbReference type="Pfam" id="PF05426">
    <property type="entry name" value="Alginate_lyase"/>
    <property type="match status" value="1"/>
</dbReference>
<evidence type="ECO:0000313" key="5">
    <source>
        <dbReference type="EMBL" id="OJJ08471.1"/>
    </source>
</evidence>
<feature type="domain" description="Alginate lyase" evidence="4">
    <location>
        <begin position="82"/>
        <end position="297"/>
    </location>
</feature>
<evidence type="ECO:0000256" key="2">
    <source>
        <dbReference type="ARBA" id="ARBA00023239"/>
    </source>
</evidence>
<dbReference type="VEuPathDB" id="FungiDB:ASPVEDRAFT_204028"/>
<dbReference type="Gene3D" id="1.50.10.100">
    <property type="entry name" value="Chondroitin AC/alginate lyase"/>
    <property type="match status" value="1"/>
</dbReference>
<keyword evidence="2" id="KW-0456">Lyase</keyword>
<keyword evidence="1 3" id="KW-0732">Signal</keyword>
<accession>A0A1L9Q3Y4</accession>